<evidence type="ECO:0000313" key="15">
    <source>
        <dbReference type="EnsemblMetazoa" id="RPRC008750-PA"/>
    </source>
</evidence>
<dbReference type="GO" id="GO:0016705">
    <property type="term" value="F:oxidoreductase activity, acting on paired donors, with incorporation or reduction of molecular oxygen"/>
    <property type="evidence" value="ECO:0007669"/>
    <property type="project" value="InterPro"/>
</dbReference>
<evidence type="ECO:0000256" key="9">
    <source>
        <dbReference type="ARBA" id="ARBA00023002"/>
    </source>
</evidence>
<dbReference type="SUPFAM" id="SSF48264">
    <property type="entry name" value="Cytochrome P450"/>
    <property type="match status" value="1"/>
</dbReference>
<dbReference type="PRINTS" id="PR00385">
    <property type="entry name" value="P450"/>
</dbReference>
<keyword evidence="6 13" id="KW-0479">Metal-binding</keyword>
<evidence type="ECO:0000256" key="10">
    <source>
        <dbReference type="ARBA" id="ARBA00023004"/>
    </source>
</evidence>
<evidence type="ECO:0000256" key="4">
    <source>
        <dbReference type="ARBA" id="ARBA00010617"/>
    </source>
</evidence>
<keyword evidence="12" id="KW-0472">Membrane</keyword>
<dbReference type="Gene3D" id="1.10.630.10">
    <property type="entry name" value="Cytochrome P450"/>
    <property type="match status" value="1"/>
</dbReference>
<dbReference type="GO" id="GO:0004497">
    <property type="term" value="F:monooxygenase activity"/>
    <property type="evidence" value="ECO:0007669"/>
    <property type="project" value="UniProtKB-KW"/>
</dbReference>
<evidence type="ECO:0000256" key="2">
    <source>
        <dbReference type="ARBA" id="ARBA00004174"/>
    </source>
</evidence>
<keyword evidence="16" id="KW-1185">Reference proteome</keyword>
<dbReference type="Proteomes" id="UP000015103">
    <property type="component" value="Unassembled WGS sequence"/>
</dbReference>
<dbReference type="GO" id="GO:0005789">
    <property type="term" value="C:endoplasmic reticulum membrane"/>
    <property type="evidence" value="ECO:0007669"/>
    <property type="project" value="UniProtKB-SubCell"/>
</dbReference>
<keyword evidence="8" id="KW-0492">Microsome</keyword>
<dbReference type="STRING" id="13249.T1HXI0"/>
<accession>T1HXI0</accession>
<comment type="similarity">
    <text evidence="4 14">Belongs to the cytochrome P450 family.</text>
</comment>
<comment type="cofactor">
    <cofactor evidence="1 13">
        <name>heme</name>
        <dbReference type="ChEBI" id="CHEBI:30413"/>
    </cofactor>
</comment>
<evidence type="ECO:0000256" key="6">
    <source>
        <dbReference type="ARBA" id="ARBA00022723"/>
    </source>
</evidence>
<evidence type="ECO:0000256" key="8">
    <source>
        <dbReference type="ARBA" id="ARBA00022848"/>
    </source>
</evidence>
<dbReference type="PROSITE" id="PS00086">
    <property type="entry name" value="CYTOCHROME_P450"/>
    <property type="match status" value="1"/>
</dbReference>
<evidence type="ECO:0000256" key="14">
    <source>
        <dbReference type="RuleBase" id="RU000461"/>
    </source>
</evidence>
<evidence type="ECO:0000256" key="7">
    <source>
        <dbReference type="ARBA" id="ARBA00022824"/>
    </source>
</evidence>
<dbReference type="FunCoup" id="T1HXI0">
    <property type="interactions" value="44"/>
</dbReference>
<dbReference type="EMBL" id="ACPB03012640">
    <property type="status" value="NOT_ANNOTATED_CDS"/>
    <property type="molecule type" value="Genomic_DNA"/>
</dbReference>
<evidence type="ECO:0000256" key="1">
    <source>
        <dbReference type="ARBA" id="ARBA00001971"/>
    </source>
</evidence>
<keyword evidence="11 14" id="KW-0503">Monooxygenase</keyword>
<evidence type="ECO:0000313" key="16">
    <source>
        <dbReference type="Proteomes" id="UP000015103"/>
    </source>
</evidence>
<dbReference type="HOGENOM" id="CLU_001570_5_2_1"/>
<dbReference type="VEuPathDB" id="VectorBase:RPRC008750"/>
<dbReference type="OMA" id="PLITREC"/>
<dbReference type="PANTHER" id="PTHR24292:SF54">
    <property type="entry name" value="CYP9F3-RELATED"/>
    <property type="match status" value="1"/>
</dbReference>
<dbReference type="PANTHER" id="PTHR24292">
    <property type="entry name" value="CYTOCHROME P450"/>
    <property type="match status" value="1"/>
</dbReference>
<evidence type="ECO:0000256" key="12">
    <source>
        <dbReference type="ARBA" id="ARBA00023136"/>
    </source>
</evidence>
<evidence type="ECO:0000256" key="13">
    <source>
        <dbReference type="PIRSR" id="PIRSR602401-1"/>
    </source>
</evidence>
<organism evidence="15 16">
    <name type="scientific">Rhodnius prolixus</name>
    <name type="common">Triatomid bug</name>
    <dbReference type="NCBI Taxonomy" id="13249"/>
    <lineage>
        <taxon>Eukaryota</taxon>
        <taxon>Metazoa</taxon>
        <taxon>Ecdysozoa</taxon>
        <taxon>Arthropoda</taxon>
        <taxon>Hexapoda</taxon>
        <taxon>Insecta</taxon>
        <taxon>Pterygota</taxon>
        <taxon>Neoptera</taxon>
        <taxon>Paraneoptera</taxon>
        <taxon>Hemiptera</taxon>
        <taxon>Heteroptera</taxon>
        <taxon>Panheteroptera</taxon>
        <taxon>Cimicomorpha</taxon>
        <taxon>Reduviidae</taxon>
        <taxon>Triatominae</taxon>
        <taxon>Rhodnius</taxon>
    </lineage>
</organism>
<dbReference type="Pfam" id="PF00067">
    <property type="entry name" value="p450"/>
    <property type="match status" value="1"/>
</dbReference>
<feature type="binding site" description="axial binding residue" evidence="13">
    <location>
        <position position="458"/>
    </location>
    <ligand>
        <name>heme</name>
        <dbReference type="ChEBI" id="CHEBI:30413"/>
    </ligand>
    <ligandPart>
        <name>Fe</name>
        <dbReference type="ChEBI" id="CHEBI:18248"/>
    </ligandPart>
</feature>
<keyword evidence="9 14" id="KW-0560">Oxidoreductase</keyword>
<comment type="subcellular location">
    <subcellularLocation>
        <location evidence="3">Endoplasmic reticulum membrane</location>
        <topology evidence="3">Peripheral membrane protein</topology>
    </subcellularLocation>
    <subcellularLocation>
        <location evidence="2">Microsome membrane</location>
        <topology evidence="2">Peripheral membrane protein</topology>
    </subcellularLocation>
</comment>
<dbReference type="AlphaFoldDB" id="T1HXI0"/>
<dbReference type="InterPro" id="IPR001128">
    <property type="entry name" value="Cyt_P450"/>
</dbReference>
<dbReference type="CDD" id="cd11056">
    <property type="entry name" value="CYP6-like"/>
    <property type="match status" value="1"/>
</dbReference>
<evidence type="ECO:0000256" key="11">
    <source>
        <dbReference type="ARBA" id="ARBA00023033"/>
    </source>
</evidence>
<keyword evidence="10 13" id="KW-0408">Iron</keyword>
<dbReference type="FunFam" id="1.10.630.10:FF:000042">
    <property type="entry name" value="Cytochrome P450"/>
    <property type="match status" value="1"/>
</dbReference>
<keyword evidence="5 13" id="KW-0349">Heme</keyword>
<proteinExistence type="inferred from homology"/>
<dbReference type="InterPro" id="IPR017972">
    <property type="entry name" value="Cyt_P450_CS"/>
</dbReference>
<dbReference type="eggNOG" id="KOG0158">
    <property type="taxonomic scope" value="Eukaryota"/>
</dbReference>
<evidence type="ECO:0000256" key="3">
    <source>
        <dbReference type="ARBA" id="ARBA00004406"/>
    </source>
</evidence>
<dbReference type="InterPro" id="IPR050476">
    <property type="entry name" value="Insect_CytP450_Detox"/>
</dbReference>
<dbReference type="PRINTS" id="PR00463">
    <property type="entry name" value="EP450I"/>
</dbReference>
<sequence>IYFLFQRMVLFAVLVITTLALLFHWQFISIYGYWRRKGFPHLPGRFPFGSSRDMALLGRYQGHVLQDFYNRLSPNPFGGFYIWNYPFLLLSSPEMVRIVMAKEFHHFRDRGRLEASSNSPLSNHLFSLDGDLWRAMRIKLTPAFTSGRLKHMYSLFDICAKKFEESLQRNVNETVDIKALVSGYAQETISSCAFGLELTPTISEQFSKVTQTIFPQCVHMERKIQIALVLMFPFIEKLSAFNFLNKDVDEFFLSLVKDTVKYREENNVRRNDFLDLLLQLKNKGTLDTGDKEVAANTEQSNVEMTPAMLAAQCFVFFVAGFESSTSIISNCLYELALNQDIQQRVRDEIDLVTKRYEGIVTYQSFQEMPYLQQVISEVMRKYPTLPLVTRKCTKRFPVPDTDLVIDEGTKIMIPFYAFHHDPKFPEPEKFDPERFSPENKSTIEPYSYLPFGEGPRLCIGNRFGLLQIKVCLYTFLRNYKAIYANKIDF</sequence>
<reference evidence="15" key="1">
    <citation type="submission" date="2015-05" db="UniProtKB">
        <authorList>
            <consortium name="EnsemblMetazoa"/>
        </authorList>
    </citation>
    <scope>IDENTIFICATION</scope>
</reference>
<dbReference type="InterPro" id="IPR036396">
    <property type="entry name" value="Cyt_P450_sf"/>
</dbReference>
<keyword evidence="7" id="KW-0256">Endoplasmic reticulum</keyword>
<protein>
    <submittedName>
        <fullName evidence="15">Uncharacterized protein</fullName>
    </submittedName>
</protein>
<dbReference type="EnsemblMetazoa" id="RPRC008750-RA">
    <property type="protein sequence ID" value="RPRC008750-PA"/>
    <property type="gene ID" value="RPRC008750"/>
</dbReference>
<evidence type="ECO:0000256" key="5">
    <source>
        <dbReference type="ARBA" id="ARBA00022617"/>
    </source>
</evidence>
<dbReference type="GO" id="GO:0020037">
    <property type="term" value="F:heme binding"/>
    <property type="evidence" value="ECO:0007669"/>
    <property type="project" value="InterPro"/>
</dbReference>
<dbReference type="InterPro" id="IPR002401">
    <property type="entry name" value="Cyt_P450_E_grp-I"/>
</dbReference>
<dbReference type="GO" id="GO:0005506">
    <property type="term" value="F:iron ion binding"/>
    <property type="evidence" value="ECO:0007669"/>
    <property type="project" value="InterPro"/>
</dbReference>
<name>T1HXI0_RHOPR</name>
<dbReference type="InParanoid" id="T1HXI0"/>